<sequence>MCAESAASSGGCRAALTVQSVLPSDNGRGTRYEIPPQELPVGRCFWMGVSSWWRWCNCVGHPKTTVVLVVGVPRSDGRTVKRAIRLIRSNCSGAEQRSATWTTGGGATGFANSRSFCLEADPRRALEGDGSPAASRPVLLFGFRERFGVQQAHRLIAPMPNKGYKPRHSSRESPVAESETPRPTKRCARRQLFAPGLRPSPFPGLFAADLCKVSYGRQTGGGLSGENRTCSLAQLHQGRYSRLRRPKSVESTGIHWRCGLFSAFAPGSFENQDLKTLAATTVPAVARLFLGLSESKA</sequence>
<evidence type="ECO:0000313" key="3">
    <source>
        <dbReference type="Proteomes" id="UP000254866"/>
    </source>
</evidence>
<reference evidence="2 3" key="1">
    <citation type="journal article" date="2018" name="IMA Fungus">
        <title>IMA Genome-F 9: Draft genome sequence of Annulohypoxylon stygium, Aspergillus mulundensis, Berkeleyomyces basicola (syn. Thielaviopsis basicola), Ceratocystis smalleyi, two Cercospora beticola strains, Coleophoma cylindrospora, Fusarium fracticaudum, Phialophora cf. hyalina, and Morchella septimelata.</title>
        <authorList>
            <person name="Wingfield B.D."/>
            <person name="Bills G.F."/>
            <person name="Dong Y."/>
            <person name="Huang W."/>
            <person name="Nel W.J."/>
            <person name="Swalarsk-Parry B.S."/>
            <person name="Vaghefi N."/>
            <person name="Wilken P.M."/>
            <person name="An Z."/>
            <person name="de Beer Z.W."/>
            <person name="De Vos L."/>
            <person name="Chen L."/>
            <person name="Duong T.A."/>
            <person name="Gao Y."/>
            <person name="Hammerbacher A."/>
            <person name="Kikkert J.R."/>
            <person name="Li Y."/>
            <person name="Li H."/>
            <person name="Li K."/>
            <person name="Li Q."/>
            <person name="Liu X."/>
            <person name="Ma X."/>
            <person name="Naidoo K."/>
            <person name="Pethybridge S.J."/>
            <person name="Sun J."/>
            <person name="Steenkamp E.T."/>
            <person name="van der Nest M.A."/>
            <person name="van Wyk S."/>
            <person name="Wingfield M.J."/>
            <person name="Xiong C."/>
            <person name="Yue Q."/>
            <person name="Zhang X."/>
        </authorList>
    </citation>
    <scope>NUCLEOTIDE SEQUENCE [LARGE SCALE GENOMIC DNA]</scope>
    <source>
        <strain evidence="2 3">BP 5553</strain>
    </source>
</reference>
<feature type="region of interest" description="Disordered" evidence="1">
    <location>
        <begin position="159"/>
        <end position="187"/>
    </location>
</feature>
<keyword evidence="3" id="KW-1185">Reference proteome</keyword>
<dbReference type="AlphaFoldDB" id="A0A370U1E8"/>
<organism evidence="2 3">
    <name type="scientific">Venustampulla echinocandica</name>
    <dbReference type="NCBI Taxonomy" id="2656787"/>
    <lineage>
        <taxon>Eukaryota</taxon>
        <taxon>Fungi</taxon>
        <taxon>Dikarya</taxon>
        <taxon>Ascomycota</taxon>
        <taxon>Pezizomycotina</taxon>
        <taxon>Leotiomycetes</taxon>
        <taxon>Helotiales</taxon>
        <taxon>Pleuroascaceae</taxon>
        <taxon>Venustampulla</taxon>
    </lineage>
</organism>
<dbReference type="RefSeq" id="XP_031874250.1">
    <property type="nucleotide sequence ID" value="XM_032010196.1"/>
</dbReference>
<dbReference type="EMBL" id="NPIC01000001">
    <property type="protein sequence ID" value="RDL41594.1"/>
    <property type="molecule type" value="Genomic_DNA"/>
</dbReference>
<comment type="caution">
    <text evidence="2">The sequence shown here is derived from an EMBL/GenBank/DDBJ whole genome shotgun (WGS) entry which is preliminary data.</text>
</comment>
<dbReference type="Proteomes" id="UP000254866">
    <property type="component" value="Unassembled WGS sequence"/>
</dbReference>
<name>A0A370U1E8_9HELO</name>
<evidence type="ECO:0000313" key="2">
    <source>
        <dbReference type="EMBL" id="RDL41594.1"/>
    </source>
</evidence>
<evidence type="ECO:0000256" key="1">
    <source>
        <dbReference type="SAM" id="MobiDB-lite"/>
    </source>
</evidence>
<proteinExistence type="predicted"/>
<dbReference type="GeneID" id="43594422"/>
<gene>
    <name evidence="2" type="ORF">BP5553_01573</name>
</gene>
<protein>
    <submittedName>
        <fullName evidence="2">Uncharacterized protein</fullName>
    </submittedName>
</protein>
<accession>A0A370U1E8</accession>